<evidence type="ECO:0000256" key="1">
    <source>
        <dbReference type="ARBA" id="ARBA00004123"/>
    </source>
</evidence>
<feature type="region of interest" description="Disordered" evidence="6">
    <location>
        <begin position="586"/>
        <end position="631"/>
    </location>
</feature>
<feature type="compositionally biased region" description="Basic and acidic residues" evidence="6">
    <location>
        <begin position="343"/>
        <end position="356"/>
    </location>
</feature>
<feature type="region of interest" description="Disordered" evidence="6">
    <location>
        <begin position="1"/>
        <end position="361"/>
    </location>
</feature>
<feature type="compositionally biased region" description="Basic and acidic residues" evidence="6">
    <location>
        <begin position="34"/>
        <end position="65"/>
    </location>
</feature>
<evidence type="ECO:0000256" key="6">
    <source>
        <dbReference type="SAM" id="MobiDB-lite"/>
    </source>
</evidence>
<dbReference type="PANTHER" id="PTHR21964">
    <property type="entry name" value="BREAST CANCER METASTASIS-SUPPRESSOR 1"/>
    <property type="match status" value="1"/>
</dbReference>
<evidence type="ECO:0000313" key="8">
    <source>
        <dbReference type="Proteomes" id="UP000284375"/>
    </source>
</evidence>
<feature type="compositionally biased region" description="Polar residues" evidence="6">
    <location>
        <begin position="10"/>
        <end position="19"/>
    </location>
</feature>
<dbReference type="SMART" id="SM01401">
    <property type="entry name" value="Sds3"/>
    <property type="match status" value="1"/>
</dbReference>
<dbReference type="Gene3D" id="1.20.5.1500">
    <property type="match status" value="1"/>
</dbReference>
<feature type="compositionally biased region" description="Polar residues" evidence="6">
    <location>
        <begin position="191"/>
        <end position="206"/>
    </location>
</feature>
<dbReference type="InterPro" id="IPR013907">
    <property type="entry name" value="Sds3"/>
</dbReference>
<accession>A0A423VLH6</accession>
<evidence type="ECO:0008006" key="9">
    <source>
        <dbReference type="Google" id="ProtNLM"/>
    </source>
</evidence>
<feature type="compositionally biased region" description="Basic residues" evidence="6">
    <location>
        <begin position="295"/>
        <end position="307"/>
    </location>
</feature>
<reference evidence="7 8" key="1">
    <citation type="submission" date="2015-09" db="EMBL/GenBank/DDBJ databases">
        <title>Host preference determinants of Valsa canker pathogens revealed by comparative genomics.</title>
        <authorList>
            <person name="Yin Z."/>
            <person name="Huang L."/>
        </authorList>
    </citation>
    <scope>NUCLEOTIDE SEQUENCE [LARGE SCALE GENOMIC DNA]</scope>
    <source>
        <strain evidence="7 8">YSFL</strain>
    </source>
</reference>
<evidence type="ECO:0000256" key="3">
    <source>
        <dbReference type="ARBA" id="ARBA00023015"/>
    </source>
</evidence>
<dbReference type="GO" id="GO:0005654">
    <property type="term" value="C:nucleoplasm"/>
    <property type="evidence" value="ECO:0007669"/>
    <property type="project" value="UniProtKB-ARBA"/>
</dbReference>
<keyword evidence="4" id="KW-0804">Transcription</keyword>
<feature type="compositionally biased region" description="Polar residues" evidence="6">
    <location>
        <begin position="90"/>
        <end position="129"/>
    </location>
</feature>
<keyword evidence="3" id="KW-0805">Transcription regulation</keyword>
<feature type="compositionally biased region" description="Basic and acidic residues" evidence="6">
    <location>
        <begin position="308"/>
        <end position="320"/>
    </location>
</feature>
<evidence type="ECO:0000256" key="2">
    <source>
        <dbReference type="ARBA" id="ARBA00022491"/>
    </source>
</evidence>
<proteinExistence type="predicted"/>
<name>A0A423VLH6_CYTCH</name>
<dbReference type="GO" id="GO:0010468">
    <property type="term" value="P:regulation of gene expression"/>
    <property type="evidence" value="ECO:0007669"/>
    <property type="project" value="UniProtKB-ARBA"/>
</dbReference>
<keyword evidence="8" id="KW-1185">Reference proteome</keyword>
<dbReference type="Proteomes" id="UP000284375">
    <property type="component" value="Unassembled WGS sequence"/>
</dbReference>
<evidence type="ECO:0000256" key="4">
    <source>
        <dbReference type="ARBA" id="ARBA00023163"/>
    </source>
</evidence>
<dbReference type="EMBL" id="LJZO01000041">
    <property type="protein sequence ID" value="ROV91804.1"/>
    <property type="molecule type" value="Genomic_DNA"/>
</dbReference>
<dbReference type="OrthoDB" id="20886at2759"/>
<feature type="compositionally biased region" description="Basic and acidic residues" evidence="6">
    <location>
        <begin position="80"/>
        <end position="89"/>
    </location>
</feature>
<protein>
    <recommendedName>
        <fullName evidence="9">Transcriptional regulatory protein DEP1</fullName>
    </recommendedName>
</protein>
<evidence type="ECO:0000313" key="7">
    <source>
        <dbReference type="EMBL" id="ROV91804.1"/>
    </source>
</evidence>
<keyword evidence="5" id="KW-0539">Nucleus</keyword>
<feature type="compositionally biased region" description="Polar residues" evidence="6">
    <location>
        <begin position="254"/>
        <end position="264"/>
    </location>
</feature>
<dbReference type="AlphaFoldDB" id="A0A423VLH6"/>
<comment type="caution">
    <text evidence="7">The sequence shown here is derived from an EMBL/GenBank/DDBJ whole genome shotgun (WGS) entry which is preliminary data.</text>
</comment>
<feature type="compositionally biased region" description="Basic and acidic residues" evidence="6">
    <location>
        <begin position="273"/>
        <end position="289"/>
    </location>
</feature>
<keyword evidence="2" id="KW-0678">Repressor</keyword>
<dbReference type="Pfam" id="PF08598">
    <property type="entry name" value="Sds3"/>
    <property type="match status" value="1"/>
</dbReference>
<dbReference type="STRING" id="252740.A0A423VLH6"/>
<gene>
    <name evidence="7" type="ORF">VSDG_06477</name>
</gene>
<evidence type="ECO:0000256" key="5">
    <source>
        <dbReference type="ARBA" id="ARBA00023242"/>
    </source>
</evidence>
<sequence>MANPPHSLLDQDSNVSSPLSEVEDRDADPDDMDIDTHSNHTDGVDPLDSGKDRAQGPAHPPRDDSESNLSDIETNDSEAETERLYDTPRKNNSQADNMTTVPNLESKQSPLNPNRTYQRSPSKLQSQVQARIEAESGDDDNDDLTDERHDADDEDKGSIVYNEGDSDEEDVGKPGKPAQMQRNKSQESHIVASSTLAGSLSDNSSADSRKRKRSPVAEQTSSNQPPRKRAGSIPEIADDSSSLSKVMSEDVAPDNSTGNKSAEQTADEEDEDITMKDTEEVADSVEKPQSETTRPKKSKRNSTKKRKSSEEDVGEAHNAEGPDATGTHTVEEHAQPEVDEEAEAAHRNEEESKEQSLRTYDLVATDQSTTVEKKRNAFDHLSSIEKNFAILRDRLYEERLAQLNEEEAMLTSDNPTHPEYLAMMQCIDSRRAERLRVADLEYRFNMTALDDWAVARRAQILTQYYQSARETRERYIDDLGREWYEIQHERRRVANPIPDYGFRFPKTKLEQKRHAVAHSKEVSILAGIAQHQGFPAAPDMKGATSAELEEDFEAMAGTQPIAVAQRMQPALQEYAAAPFGQSLGPAGQEYIENHPWANPKHPSHGPASRRHSHSTYAGPPALMGHARTPHPPAAPVWFANGQLNGDSGRRHPTVAADPEPAHVRKAVEVVKSKREAVV</sequence>
<feature type="compositionally biased region" description="Basic residues" evidence="6">
    <location>
        <begin position="601"/>
        <end position="613"/>
    </location>
</feature>
<feature type="compositionally biased region" description="Acidic residues" evidence="6">
    <location>
        <begin position="21"/>
        <end position="33"/>
    </location>
</feature>
<organism evidence="7 8">
    <name type="scientific">Cytospora chrysosperma</name>
    <name type="common">Cytospora canker fungus</name>
    <name type="synonym">Sphaeria chrysosperma</name>
    <dbReference type="NCBI Taxonomy" id="252740"/>
    <lineage>
        <taxon>Eukaryota</taxon>
        <taxon>Fungi</taxon>
        <taxon>Dikarya</taxon>
        <taxon>Ascomycota</taxon>
        <taxon>Pezizomycotina</taxon>
        <taxon>Sordariomycetes</taxon>
        <taxon>Sordariomycetidae</taxon>
        <taxon>Diaporthales</taxon>
        <taxon>Cytosporaceae</taxon>
        <taxon>Cytospora</taxon>
    </lineage>
</organism>
<comment type="subcellular location">
    <subcellularLocation>
        <location evidence="1">Nucleus</location>
    </subcellularLocation>
</comment>
<feature type="compositionally biased region" description="Acidic residues" evidence="6">
    <location>
        <begin position="135"/>
        <end position="145"/>
    </location>
</feature>